<sequence length="267" mass="27309">MKAALFATTGVLLDRHGSVDEHGPYRRGRDLPFAGALFAVGGLGLAGLPPFGTALGKAVAEHAGEAEFPWLPAVFVLVSALTSGAVLRAAARIFAGAGPRPRERYTGPETTGGGEEPEIRDPQRRIPVPMLAVPTVLLAAALAVGLLPGLGVALAHAARQFTDRTTDTAAALHGHAVAPSAPVPDVGWSAEGVLLALASTALAVLLAMTAVWGPTLRSPALGRAAAVCEGVGRRVIVPLRRLHSGHLGDYVAWLAVGMAVLLVVITV</sequence>
<comment type="subcellular location">
    <subcellularLocation>
        <location evidence="1">Cell membrane</location>
        <topology evidence="1">Multi-pass membrane protein</topology>
    </subcellularLocation>
</comment>
<name>A0A918YD27_9ACTN</name>
<keyword evidence="5 7" id="KW-0472">Membrane</keyword>
<evidence type="ECO:0000256" key="4">
    <source>
        <dbReference type="ARBA" id="ARBA00022989"/>
    </source>
</evidence>
<evidence type="ECO:0000256" key="6">
    <source>
        <dbReference type="SAM" id="MobiDB-lite"/>
    </source>
</evidence>
<dbReference type="Proteomes" id="UP000655443">
    <property type="component" value="Unassembled WGS sequence"/>
</dbReference>
<dbReference type="PANTHER" id="PTHR42682">
    <property type="entry name" value="HYDROGENASE-4 COMPONENT F"/>
    <property type="match status" value="1"/>
</dbReference>
<evidence type="ECO:0000256" key="1">
    <source>
        <dbReference type="ARBA" id="ARBA00004651"/>
    </source>
</evidence>
<evidence type="ECO:0000256" key="2">
    <source>
        <dbReference type="ARBA" id="ARBA00022475"/>
    </source>
</evidence>
<evidence type="ECO:0000256" key="3">
    <source>
        <dbReference type="ARBA" id="ARBA00022692"/>
    </source>
</evidence>
<dbReference type="InterPro" id="IPR052175">
    <property type="entry name" value="ComplexI-like_HydComp"/>
</dbReference>
<gene>
    <name evidence="8" type="ORF">GCM10010339_05880</name>
</gene>
<keyword evidence="4 7" id="KW-1133">Transmembrane helix</keyword>
<feature type="region of interest" description="Disordered" evidence="6">
    <location>
        <begin position="98"/>
        <end position="122"/>
    </location>
</feature>
<feature type="transmembrane region" description="Helical" evidence="7">
    <location>
        <begin position="250"/>
        <end position="266"/>
    </location>
</feature>
<accession>A0A918YD27</accession>
<feature type="transmembrane region" description="Helical" evidence="7">
    <location>
        <begin position="68"/>
        <end position="91"/>
    </location>
</feature>
<feature type="transmembrane region" description="Helical" evidence="7">
    <location>
        <begin position="131"/>
        <end position="155"/>
    </location>
</feature>
<evidence type="ECO:0000256" key="7">
    <source>
        <dbReference type="SAM" id="Phobius"/>
    </source>
</evidence>
<dbReference type="AlphaFoldDB" id="A0A918YD27"/>
<dbReference type="GO" id="GO:0005886">
    <property type="term" value="C:plasma membrane"/>
    <property type="evidence" value="ECO:0007669"/>
    <property type="project" value="UniProtKB-SubCell"/>
</dbReference>
<keyword evidence="9" id="KW-1185">Reference proteome</keyword>
<reference evidence="8" key="2">
    <citation type="submission" date="2020-09" db="EMBL/GenBank/DDBJ databases">
        <authorList>
            <person name="Sun Q."/>
            <person name="Ohkuma M."/>
        </authorList>
    </citation>
    <scope>NUCLEOTIDE SEQUENCE</scope>
    <source>
        <strain evidence="8">JCM 4714</strain>
    </source>
</reference>
<protein>
    <recommendedName>
        <fullName evidence="10">NADH-quinone oxidoreductase subunit D</fullName>
    </recommendedName>
</protein>
<keyword evidence="2" id="KW-1003">Cell membrane</keyword>
<comment type="caution">
    <text evidence="8">The sequence shown here is derived from an EMBL/GenBank/DDBJ whole genome shotgun (WGS) entry which is preliminary data.</text>
</comment>
<evidence type="ECO:0000256" key="5">
    <source>
        <dbReference type="ARBA" id="ARBA00023136"/>
    </source>
</evidence>
<evidence type="ECO:0000313" key="8">
    <source>
        <dbReference type="EMBL" id="GHD98491.1"/>
    </source>
</evidence>
<reference evidence="8" key="1">
    <citation type="journal article" date="2014" name="Int. J. Syst. Evol. Microbiol.">
        <title>Complete genome sequence of Corynebacterium casei LMG S-19264T (=DSM 44701T), isolated from a smear-ripened cheese.</title>
        <authorList>
            <consortium name="US DOE Joint Genome Institute (JGI-PGF)"/>
            <person name="Walter F."/>
            <person name="Albersmeier A."/>
            <person name="Kalinowski J."/>
            <person name="Ruckert C."/>
        </authorList>
    </citation>
    <scope>NUCLEOTIDE SEQUENCE</scope>
    <source>
        <strain evidence="8">JCM 4714</strain>
    </source>
</reference>
<keyword evidence="3 7" id="KW-0812">Transmembrane</keyword>
<evidence type="ECO:0008006" key="10">
    <source>
        <dbReference type="Google" id="ProtNLM"/>
    </source>
</evidence>
<organism evidence="8 9">
    <name type="scientific">Streptomyces alanosinicus</name>
    <dbReference type="NCBI Taxonomy" id="68171"/>
    <lineage>
        <taxon>Bacteria</taxon>
        <taxon>Bacillati</taxon>
        <taxon>Actinomycetota</taxon>
        <taxon>Actinomycetes</taxon>
        <taxon>Kitasatosporales</taxon>
        <taxon>Streptomycetaceae</taxon>
        <taxon>Streptomyces</taxon>
    </lineage>
</organism>
<feature type="transmembrane region" description="Helical" evidence="7">
    <location>
        <begin position="193"/>
        <end position="213"/>
    </location>
</feature>
<evidence type="ECO:0000313" key="9">
    <source>
        <dbReference type="Proteomes" id="UP000655443"/>
    </source>
</evidence>
<proteinExistence type="predicted"/>
<dbReference type="EMBL" id="BMVG01000001">
    <property type="protein sequence ID" value="GHD98491.1"/>
    <property type="molecule type" value="Genomic_DNA"/>
</dbReference>
<feature type="transmembrane region" description="Helical" evidence="7">
    <location>
        <begin position="33"/>
        <end position="56"/>
    </location>
</feature>